<dbReference type="EMBL" id="PNGG01000013">
    <property type="protein sequence ID" value="PMC16766.1"/>
    <property type="molecule type" value="Genomic_DNA"/>
</dbReference>
<organism evidence="1 2">
    <name type="scientific">Staphylococcus pettenkoferi</name>
    <dbReference type="NCBI Taxonomy" id="170573"/>
    <lineage>
        <taxon>Bacteria</taxon>
        <taxon>Bacillati</taxon>
        <taxon>Bacillota</taxon>
        <taxon>Bacilli</taxon>
        <taxon>Bacillales</taxon>
        <taxon>Staphylococcaceae</taxon>
        <taxon>Staphylococcus</taxon>
    </lineage>
</organism>
<evidence type="ECO:0000313" key="1">
    <source>
        <dbReference type="EMBL" id="PMC16766.1"/>
    </source>
</evidence>
<protein>
    <submittedName>
        <fullName evidence="1">Accessory Sec system protein Asp3</fullName>
    </submittedName>
</protein>
<sequence length="168" mass="19886">MNQNNRFDITWTKIHKSTFMYGTKLKFKNNFVSMDNSLMPSGMVIHEWNMLSSYTTNKQVPSLPLLKKGNNYKINFDYDVTPERSVYFKIVLSKKNGEKIKTMIIEDDDIEFKYPKDAYSYKIELMNAGFQHLQFRRIIIEDQHIESSHSTISTDISEMIDKIRHNKV</sequence>
<accession>A0A2N6QBD3</accession>
<evidence type="ECO:0000313" key="2">
    <source>
        <dbReference type="Proteomes" id="UP000235748"/>
    </source>
</evidence>
<comment type="caution">
    <text evidence="1">The sequence shown here is derived from an EMBL/GenBank/DDBJ whole genome shotgun (WGS) entry which is preliminary data.</text>
</comment>
<dbReference type="AlphaFoldDB" id="A0A2N6QBD3"/>
<dbReference type="Proteomes" id="UP000235748">
    <property type="component" value="Unassembled WGS sequence"/>
</dbReference>
<name>A0A2N6QBD3_9STAP</name>
<dbReference type="Pfam" id="PF15432">
    <property type="entry name" value="Sec-ASP3"/>
    <property type="match status" value="1"/>
</dbReference>
<dbReference type="RefSeq" id="WP_080391568.1">
    <property type="nucleotide sequence ID" value="NZ_JALCYA010000014.1"/>
</dbReference>
<gene>
    <name evidence="1" type="primary">asp3</name>
    <name evidence="1" type="ORF">CJ235_12175</name>
</gene>
<proteinExistence type="predicted"/>
<dbReference type="InterPro" id="IPR022259">
    <property type="entry name" value="Acessory_Sec_prot_Asp3"/>
</dbReference>
<dbReference type="GO" id="GO:0015031">
    <property type="term" value="P:protein transport"/>
    <property type="evidence" value="ECO:0007669"/>
    <property type="project" value="InterPro"/>
</dbReference>
<dbReference type="NCBIfam" id="TIGR03711">
    <property type="entry name" value="acc_sec_asp3"/>
    <property type="match status" value="1"/>
</dbReference>
<reference evidence="1 2" key="1">
    <citation type="submission" date="2017-09" db="EMBL/GenBank/DDBJ databases">
        <title>Bacterial strain isolated from the female urinary microbiota.</title>
        <authorList>
            <person name="Thomas-White K."/>
            <person name="Kumar N."/>
            <person name="Forster S."/>
            <person name="Putonti C."/>
            <person name="Lawley T."/>
            <person name="Wolfe A.J."/>
        </authorList>
    </citation>
    <scope>NUCLEOTIDE SEQUENCE [LARGE SCALE GENOMIC DNA]</scope>
    <source>
        <strain evidence="1 2">UMB0834</strain>
    </source>
</reference>